<keyword evidence="4" id="KW-0731">Sigma factor</keyword>
<dbReference type="Pfam" id="PF08281">
    <property type="entry name" value="Sigma70_r4_2"/>
    <property type="match status" value="1"/>
</dbReference>
<dbReference type="RefSeq" id="WP_136953925.1">
    <property type="nucleotide sequence ID" value="NZ_CP039712.1"/>
</dbReference>
<dbReference type="Proteomes" id="UP000298615">
    <property type="component" value="Chromosome"/>
</dbReference>
<dbReference type="InterPro" id="IPR013249">
    <property type="entry name" value="RNA_pol_sigma70_r4_t2"/>
</dbReference>
<protein>
    <recommendedName>
        <fullName evidence="2">RNA polymerase sigma factor SigS</fullName>
    </recommendedName>
</protein>
<reference evidence="8 9" key="1">
    <citation type="submission" date="2019-04" db="EMBL/GenBank/DDBJ databases">
        <title>Vagococcus sp. nov., isolated from faeces of yaks (Bos grunniens).</title>
        <authorList>
            <person name="Ge Y."/>
        </authorList>
    </citation>
    <scope>NUCLEOTIDE SEQUENCE [LARGE SCALE GENOMIC DNA]</scope>
    <source>
        <strain evidence="8 9">MN-17</strain>
    </source>
</reference>
<proteinExistence type="inferred from homology"/>
<keyword evidence="5" id="KW-0238">DNA-binding</keyword>
<keyword evidence="6" id="KW-0804">Transcription</keyword>
<dbReference type="Gene3D" id="1.10.1740.10">
    <property type="match status" value="1"/>
</dbReference>
<keyword evidence="9" id="KW-1185">Reference proteome</keyword>
<dbReference type="SUPFAM" id="SSF88946">
    <property type="entry name" value="Sigma2 domain of RNA polymerase sigma factors"/>
    <property type="match status" value="1"/>
</dbReference>
<evidence type="ECO:0000313" key="8">
    <source>
        <dbReference type="EMBL" id="QCI87103.1"/>
    </source>
</evidence>
<dbReference type="Gene3D" id="1.10.10.10">
    <property type="entry name" value="Winged helix-like DNA-binding domain superfamily/Winged helix DNA-binding domain"/>
    <property type="match status" value="1"/>
</dbReference>
<keyword evidence="3" id="KW-0805">Transcription regulation</keyword>
<dbReference type="GO" id="GO:0003677">
    <property type="term" value="F:DNA binding"/>
    <property type="evidence" value="ECO:0007669"/>
    <property type="project" value="UniProtKB-KW"/>
</dbReference>
<dbReference type="KEGG" id="vao:FA707_09040"/>
<evidence type="ECO:0000256" key="3">
    <source>
        <dbReference type="ARBA" id="ARBA00023015"/>
    </source>
</evidence>
<dbReference type="GO" id="GO:0006352">
    <property type="term" value="P:DNA-templated transcription initiation"/>
    <property type="evidence" value="ECO:0007669"/>
    <property type="project" value="InterPro"/>
</dbReference>
<dbReference type="AlphaFoldDB" id="A0A4D7CUP6"/>
<evidence type="ECO:0000256" key="6">
    <source>
        <dbReference type="ARBA" id="ARBA00023163"/>
    </source>
</evidence>
<organism evidence="8 9">
    <name type="scientific">Vagococcus zengguangii</name>
    <dbReference type="NCBI Taxonomy" id="2571750"/>
    <lineage>
        <taxon>Bacteria</taxon>
        <taxon>Bacillati</taxon>
        <taxon>Bacillota</taxon>
        <taxon>Bacilli</taxon>
        <taxon>Lactobacillales</taxon>
        <taxon>Enterococcaceae</taxon>
        <taxon>Vagococcus</taxon>
    </lineage>
</organism>
<dbReference type="InterPro" id="IPR016032">
    <property type="entry name" value="Sig_transdc_resp-reg_C-effctor"/>
</dbReference>
<accession>A0A4D7CUP6</accession>
<name>A0A4D7CUP6_9ENTE</name>
<dbReference type="OrthoDB" id="1767844at2"/>
<sequence>MINEKELIVAAKNGDIDAFETLFEKYRPIVYKLFKAYYIQGYDFDDWLQEGQIVCFHSLNAYDSTKGFSFGVFFKMNFKRHVISIIRHQNALKRRLDVSSVSLEATLSEKGEHCLIQEHNYRISSLDYVHIRESLKDFIELLSRFERAVFKLYVEGLSTKEIAASLSCPISRVNNALDRIKKKLKGHLY</sequence>
<dbReference type="PANTHER" id="PTHR30385:SF1">
    <property type="entry name" value="RNA POLYMERASE SIGMA-H FACTOR"/>
    <property type="match status" value="1"/>
</dbReference>
<dbReference type="PANTHER" id="PTHR30385">
    <property type="entry name" value="SIGMA FACTOR F FLAGELLAR"/>
    <property type="match status" value="1"/>
</dbReference>
<evidence type="ECO:0000256" key="5">
    <source>
        <dbReference type="ARBA" id="ARBA00023125"/>
    </source>
</evidence>
<evidence type="ECO:0000256" key="1">
    <source>
        <dbReference type="ARBA" id="ARBA00007788"/>
    </source>
</evidence>
<dbReference type="InterPro" id="IPR007627">
    <property type="entry name" value="RNA_pol_sigma70_r2"/>
</dbReference>
<dbReference type="InterPro" id="IPR036388">
    <property type="entry name" value="WH-like_DNA-bd_sf"/>
</dbReference>
<evidence type="ECO:0000256" key="4">
    <source>
        <dbReference type="ARBA" id="ARBA00023082"/>
    </source>
</evidence>
<gene>
    <name evidence="8" type="ORF">FA707_09040</name>
</gene>
<dbReference type="GO" id="GO:0016987">
    <property type="term" value="F:sigma factor activity"/>
    <property type="evidence" value="ECO:0007669"/>
    <property type="project" value="UniProtKB-KW"/>
</dbReference>
<dbReference type="EMBL" id="CP039712">
    <property type="protein sequence ID" value="QCI87103.1"/>
    <property type="molecule type" value="Genomic_DNA"/>
</dbReference>
<evidence type="ECO:0000313" key="9">
    <source>
        <dbReference type="Proteomes" id="UP000298615"/>
    </source>
</evidence>
<evidence type="ECO:0000256" key="7">
    <source>
        <dbReference type="ARBA" id="ARBA00024701"/>
    </source>
</evidence>
<dbReference type="InterPro" id="IPR013325">
    <property type="entry name" value="RNA_pol_sigma_r2"/>
</dbReference>
<dbReference type="NCBIfam" id="TIGR02937">
    <property type="entry name" value="sigma70-ECF"/>
    <property type="match status" value="1"/>
</dbReference>
<dbReference type="SUPFAM" id="SSF46894">
    <property type="entry name" value="C-terminal effector domain of the bipartite response regulators"/>
    <property type="match status" value="1"/>
</dbReference>
<comment type="similarity">
    <text evidence="1">Belongs to the sigma-70 factor family.</text>
</comment>
<dbReference type="Pfam" id="PF04542">
    <property type="entry name" value="Sigma70_r2"/>
    <property type="match status" value="1"/>
</dbReference>
<dbReference type="InterPro" id="IPR014284">
    <property type="entry name" value="RNA_pol_sigma-70_dom"/>
</dbReference>
<comment type="function">
    <text evidence="7">Sigma factors are initiation factors that promote the attachment of RNA polymerase to specific initiation sites and are then released. Sigma-S contributes to the protection against external stress, thus playing a role in cellular fitness and survival.</text>
</comment>
<evidence type="ECO:0000256" key="2">
    <source>
        <dbReference type="ARBA" id="ARBA00021245"/>
    </source>
</evidence>